<dbReference type="PROSITE" id="PS51819">
    <property type="entry name" value="VOC"/>
    <property type="match status" value="1"/>
</dbReference>
<evidence type="ECO:0000259" key="1">
    <source>
        <dbReference type="PROSITE" id="PS51819"/>
    </source>
</evidence>
<dbReference type="InterPro" id="IPR029068">
    <property type="entry name" value="Glyas_Bleomycin-R_OHBP_Dase"/>
</dbReference>
<dbReference type="InterPro" id="IPR037523">
    <property type="entry name" value="VOC_core"/>
</dbReference>
<gene>
    <name evidence="2" type="ORF">G1H11_14785</name>
</gene>
<accession>A0A6N9YNL9</accession>
<dbReference type="EMBL" id="JAAGOB010000007">
    <property type="protein sequence ID" value="NED96574.1"/>
    <property type="molecule type" value="Genomic_DNA"/>
</dbReference>
<evidence type="ECO:0000313" key="3">
    <source>
        <dbReference type="Proteomes" id="UP000469185"/>
    </source>
</evidence>
<proteinExistence type="predicted"/>
<organism evidence="2 3">
    <name type="scientific">Phytoactinopolyspora alkaliphila</name>
    <dbReference type="NCBI Taxonomy" id="1783498"/>
    <lineage>
        <taxon>Bacteria</taxon>
        <taxon>Bacillati</taxon>
        <taxon>Actinomycetota</taxon>
        <taxon>Actinomycetes</taxon>
        <taxon>Jiangellales</taxon>
        <taxon>Jiangellaceae</taxon>
        <taxon>Phytoactinopolyspora</taxon>
    </lineage>
</organism>
<dbReference type="Pfam" id="PF00903">
    <property type="entry name" value="Glyoxalase"/>
    <property type="match status" value="1"/>
</dbReference>
<evidence type="ECO:0000313" key="2">
    <source>
        <dbReference type="EMBL" id="NED96574.1"/>
    </source>
</evidence>
<reference evidence="2 3" key="1">
    <citation type="submission" date="2020-02" db="EMBL/GenBank/DDBJ databases">
        <authorList>
            <person name="Li X.-J."/>
            <person name="Feng X.-M."/>
        </authorList>
    </citation>
    <scope>NUCLEOTIDE SEQUENCE [LARGE SCALE GENOMIC DNA]</scope>
    <source>
        <strain evidence="2 3">CGMCC 4.7225</strain>
    </source>
</reference>
<name>A0A6N9YNL9_9ACTN</name>
<protein>
    <submittedName>
        <fullName evidence="2">VOC family protein</fullName>
    </submittedName>
</protein>
<dbReference type="RefSeq" id="WP_163819353.1">
    <property type="nucleotide sequence ID" value="NZ_JAAGOB010000007.1"/>
</dbReference>
<dbReference type="InterPro" id="IPR004360">
    <property type="entry name" value="Glyas_Fos-R_dOase_dom"/>
</dbReference>
<feature type="domain" description="VOC" evidence="1">
    <location>
        <begin position="7"/>
        <end position="129"/>
    </location>
</feature>
<dbReference type="Gene3D" id="3.10.180.10">
    <property type="entry name" value="2,3-Dihydroxybiphenyl 1,2-Dioxygenase, domain 1"/>
    <property type="match status" value="1"/>
</dbReference>
<keyword evidence="3" id="KW-1185">Reference proteome</keyword>
<comment type="caution">
    <text evidence="2">The sequence shown here is derived from an EMBL/GenBank/DDBJ whole genome shotgun (WGS) entry which is preliminary data.</text>
</comment>
<dbReference type="Proteomes" id="UP000469185">
    <property type="component" value="Unassembled WGS sequence"/>
</dbReference>
<dbReference type="SUPFAM" id="SSF54593">
    <property type="entry name" value="Glyoxalase/Bleomycin resistance protein/Dihydroxybiphenyl dioxygenase"/>
    <property type="match status" value="1"/>
</dbReference>
<dbReference type="AlphaFoldDB" id="A0A6N9YNL9"/>
<dbReference type="CDD" id="cd06587">
    <property type="entry name" value="VOC"/>
    <property type="match status" value="1"/>
</dbReference>
<sequence length="158" mass="17018">MGAGLVRIQQVKVPVSDLQRSVTWYRSLLGLDLMREFIEEGEPTGAVLVDREAGFLIGLRRRDAVSGSPRFPGFDLFTMGLSSVEALDELAAHCDDVGIEHGELLDRGPDGTQLDIPDPDGTVIRFLSPLGDDGPAFAGVELSAAGQMTFYSTPRLSI</sequence>